<accession>A0A0F4LA92</accession>
<evidence type="ECO:0000313" key="3">
    <source>
        <dbReference type="Proteomes" id="UP000033533"/>
    </source>
</evidence>
<dbReference type="OrthoDB" id="2288966at2"/>
<dbReference type="RefSeq" id="WP_052697099.1">
    <property type="nucleotide sequence ID" value="NZ_JBHSZS010000026.1"/>
</dbReference>
<gene>
    <name evidence="2" type="ORF">JF76_15010</name>
</gene>
<reference evidence="2 3" key="1">
    <citation type="submission" date="2014-12" db="EMBL/GenBank/DDBJ databases">
        <title>Comparative genomics of the lactic acid bacteria isolated from the honey bee gut.</title>
        <authorList>
            <person name="Ellegaard K.M."/>
            <person name="Tamarit D."/>
            <person name="Javelind E."/>
            <person name="Olofsson T."/>
            <person name="Andersson S.G."/>
            <person name="Vasquez A."/>
        </authorList>
    </citation>
    <scope>NUCLEOTIDE SEQUENCE [LARGE SCALE GENOMIC DNA]</scope>
    <source>
        <strain evidence="2 3">Biut2</strain>
    </source>
</reference>
<dbReference type="EMBL" id="JXBY01000025">
    <property type="protein sequence ID" value="KJY54481.1"/>
    <property type="molecule type" value="Genomic_DNA"/>
</dbReference>
<keyword evidence="2" id="KW-0808">Transferase</keyword>
<evidence type="ECO:0000313" key="2">
    <source>
        <dbReference type="EMBL" id="KJY54481.1"/>
    </source>
</evidence>
<feature type="domain" description="Aminoglycoside phosphotransferase" evidence="1">
    <location>
        <begin position="75"/>
        <end position="224"/>
    </location>
</feature>
<keyword evidence="2" id="KW-0418">Kinase</keyword>
<dbReference type="InterPro" id="IPR011009">
    <property type="entry name" value="Kinase-like_dom_sf"/>
</dbReference>
<evidence type="ECO:0000259" key="1">
    <source>
        <dbReference type="Pfam" id="PF01636"/>
    </source>
</evidence>
<organism evidence="2 3">
    <name type="scientific">Lactobacillus kullabergensis</name>
    <dbReference type="NCBI Taxonomy" id="1218493"/>
    <lineage>
        <taxon>Bacteria</taxon>
        <taxon>Bacillati</taxon>
        <taxon>Bacillota</taxon>
        <taxon>Bacilli</taxon>
        <taxon>Lactobacillales</taxon>
        <taxon>Lactobacillaceae</taxon>
        <taxon>Lactobacillus</taxon>
    </lineage>
</organism>
<dbReference type="AlphaFoldDB" id="A0A0F4LA92"/>
<sequence>MTIEKIVQEKLQANLTKITHESQNSTFVGDSAKFKQKIFVKVFAQAGKFLTEKAVNQQINTRVLDSFVVKQTQQFVLVMKDLAPTDVKGQITPDLAFKMGTQLARFHRNVKPFSGIYLNNQLFEKAKSDSNSLQNEEIKSRLLQVLALFTAQKADIEKDLIAHATTVLHGDVGLRNYKIVRGKLSLIDFERARMGVNYQDFIKLFYQDFRLNQKLIASFINGYRKCGEEVAVTPLTQSFLIFITAIGIMKYTEKIADKPFKQIGEQMLATCFSFLGIRKKNSDKANMSALIFTN</sequence>
<name>A0A0F4LA92_9LACO</name>
<protein>
    <submittedName>
        <fullName evidence="2">Kae1-associated kinase</fullName>
    </submittedName>
</protein>
<dbReference type="GO" id="GO:0016301">
    <property type="term" value="F:kinase activity"/>
    <property type="evidence" value="ECO:0007669"/>
    <property type="project" value="UniProtKB-KW"/>
</dbReference>
<dbReference type="Pfam" id="PF01636">
    <property type="entry name" value="APH"/>
    <property type="match status" value="1"/>
</dbReference>
<dbReference type="InterPro" id="IPR002575">
    <property type="entry name" value="Aminoglycoside_PTrfase"/>
</dbReference>
<dbReference type="Gene3D" id="3.90.1200.10">
    <property type="match status" value="1"/>
</dbReference>
<dbReference type="PATRIC" id="fig|1218493.3.peg.1573"/>
<dbReference type="SUPFAM" id="SSF56112">
    <property type="entry name" value="Protein kinase-like (PK-like)"/>
    <property type="match status" value="1"/>
</dbReference>
<dbReference type="STRING" id="1218493.JF76_15010"/>
<comment type="caution">
    <text evidence="2">The sequence shown here is derived from an EMBL/GenBank/DDBJ whole genome shotgun (WGS) entry which is preliminary data.</text>
</comment>
<dbReference type="HOGENOM" id="CLU_952469_0_0_9"/>
<proteinExistence type="predicted"/>
<dbReference type="Proteomes" id="UP000033533">
    <property type="component" value="Unassembled WGS sequence"/>
</dbReference>